<keyword evidence="2 6" id="KW-0328">Glycosyltransferase</keyword>
<keyword evidence="9" id="KW-1185">Reference proteome</keyword>
<dbReference type="SUPFAM" id="SSF56399">
    <property type="entry name" value="ADP-ribosylation"/>
    <property type="match status" value="1"/>
</dbReference>
<dbReference type="Pfam" id="PF01129">
    <property type="entry name" value="ART"/>
    <property type="match status" value="1"/>
</dbReference>
<dbReference type="Gene3D" id="3.90.176.10">
    <property type="entry name" value="Toxin ADP-ribosyltransferase, Chain A, domain 1"/>
    <property type="match status" value="1"/>
</dbReference>
<name>A0A814Z3P2_9BILA</name>
<dbReference type="Proteomes" id="UP000681722">
    <property type="component" value="Unassembled WGS sequence"/>
</dbReference>
<evidence type="ECO:0000256" key="1">
    <source>
        <dbReference type="ARBA" id="ARBA00009558"/>
    </source>
</evidence>
<dbReference type="AlphaFoldDB" id="A0A814Z3P2"/>
<evidence type="ECO:0000256" key="4">
    <source>
        <dbReference type="ARBA" id="ARBA00022695"/>
    </source>
</evidence>
<organism evidence="7 9">
    <name type="scientific">Didymodactylos carnosus</name>
    <dbReference type="NCBI Taxonomy" id="1234261"/>
    <lineage>
        <taxon>Eukaryota</taxon>
        <taxon>Metazoa</taxon>
        <taxon>Spiralia</taxon>
        <taxon>Gnathifera</taxon>
        <taxon>Rotifera</taxon>
        <taxon>Eurotatoria</taxon>
        <taxon>Bdelloidea</taxon>
        <taxon>Philodinida</taxon>
        <taxon>Philodinidae</taxon>
        <taxon>Didymodactylos</taxon>
    </lineage>
</organism>
<reference evidence="7" key="1">
    <citation type="submission" date="2021-02" db="EMBL/GenBank/DDBJ databases">
        <authorList>
            <person name="Nowell W R."/>
        </authorList>
    </citation>
    <scope>NUCLEOTIDE SEQUENCE</scope>
</reference>
<dbReference type="GO" id="GO:0016779">
    <property type="term" value="F:nucleotidyltransferase activity"/>
    <property type="evidence" value="ECO:0007669"/>
    <property type="project" value="UniProtKB-KW"/>
</dbReference>
<dbReference type="Proteomes" id="UP000663829">
    <property type="component" value="Unassembled WGS sequence"/>
</dbReference>
<protein>
    <recommendedName>
        <fullName evidence="6">NAD(P)(+)--arginine ADP-ribosyltransferase</fullName>
        <ecNumber evidence="6">2.4.2.31</ecNumber>
    </recommendedName>
    <alternativeName>
        <fullName evidence="6">Mono(ADP-ribosyl)transferase</fullName>
    </alternativeName>
</protein>
<evidence type="ECO:0000256" key="2">
    <source>
        <dbReference type="ARBA" id="ARBA00022676"/>
    </source>
</evidence>
<dbReference type="EMBL" id="CAJNOQ010009922">
    <property type="protein sequence ID" value="CAF1237696.1"/>
    <property type="molecule type" value="Genomic_DNA"/>
</dbReference>
<evidence type="ECO:0000313" key="9">
    <source>
        <dbReference type="Proteomes" id="UP000663829"/>
    </source>
</evidence>
<evidence type="ECO:0000313" key="8">
    <source>
        <dbReference type="EMBL" id="CAF3999995.1"/>
    </source>
</evidence>
<dbReference type="EC" id="2.4.2.31" evidence="6"/>
<evidence type="ECO:0000256" key="5">
    <source>
        <dbReference type="ARBA" id="ARBA00047597"/>
    </source>
</evidence>
<keyword evidence="6" id="KW-0521">NADP</keyword>
<gene>
    <name evidence="7" type="ORF">GPM918_LOCUS25502</name>
    <name evidence="8" type="ORF">SRO942_LOCUS25507</name>
</gene>
<dbReference type="OrthoDB" id="10041862at2759"/>
<comment type="similarity">
    <text evidence="1 6">Belongs to the Arg-specific ADP-ribosyltransferase family.</text>
</comment>
<sequence>MAMVSNPKLTQSRYTDIQGEPIGKLLVPIKGYQNEPLLPLEEAVKPIQQFFNNLEEHVWIAKENCQTPKDDLTQDEAAAIHLYTMQFDSGESLYQVLNRTLRAENRDGLKSWFLYLKLFLTALHKLPSQPQTTVWRGVRNVDLSEKYKTAVRFALELWLKDVHAANGRLLA</sequence>
<keyword evidence="4" id="KW-0548">Nucleotidyltransferase</keyword>
<comment type="catalytic activity">
    <reaction evidence="5 6">
        <text>L-arginyl-[protein] + NAD(+) = N(omega)-(ADP-D-ribosyl)-L-arginyl-[protein] + nicotinamide + H(+)</text>
        <dbReference type="Rhea" id="RHEA:19149"/>
        <dbReference type="Rhea" id="RHEA-COMP:10532"/>
        <dbReference type="Rhea" id="RHEA-COMP:15087"/>
        <dbReference type="ChEBI" id="CHEBI:15378"/>
        <dbReference type="ChEBI" id="CHEBI:17154"/>
        <dbReference type="ChEBI" id="CHEBI:29965"/>
        <dbReference type="ChEBI" id="CHEBI:57540"/>
        <dbReference type="ChEBI" id="CHEBI:142554"/>
        <dbReference type="EC" id="2.4.2.31"/>
    </reaction>
</comment>
<dbReference type="EMBL" id="CAJOBC010009926">
    <property type="protein sequence ID" value="CAF3999995.1"/>
    <property type="molecule type" value="Genomic_DNA"/>
</dbReference>
<dbReference type="GO" id="GO:0106274">
    <property type="term" value="F:NAD+-protein-arginine ADP-ribosyltransferase activity"/>
    <property type="evidence" value="ECO:0007669"/>
    <property type="project" value="UniProtKB-EC"/>
</dbReference>
<comment type="caution">
    <text evidence="7">The sequence shown here is derived from an EMBL/GenBank/DDBJ whole genome shotgun (WGS) entry which is preliminary data.</text>
</comment>
<keyword evidence="6" id="KW-0520">NAD</keyword>
<accession>A0A814Z3P2</accession>
<evidence type="ECO:0000313" key="7">
    <source>
        <dbReference type="EMBL" id="CAF1237696.1"/>
    </source>
</evidence>
<dbReference type="PROSITE" id="PS51996">
    <property type="entry name" value="TR_MART"/>
    <property type="match status" value="1"/>
</dbReference>
<keyword evidence="3 6" id="KW-0808">Transferase</keyword>
<proteinExistence type="inferred from homology"/>
<dbReference type="InterPro" id="IPR000768">
    <property type="entry name" value="ART"/>
</dbReference>
<evidence type="ECO:0000256" key="3">
    <source>
        <dbReference type="ARBA" id="ARBA00022679"/>
    </source>
</evidence>
<evidence type="ECO:0000256" key="6">
    <source>
        <dbReference type="RuleBase" id="RU361228"/>
    </source>
</evidence>